<feature type="domain" description="Solute-binding protein family 3/N-terminal" evidence="2">
    <location>
        <begin position="78"/>
        <end position="307"/>
    </location>
</feature>
<organism evidence="3 4">
    <name type="scientific">Gulosibacter bifidus</name>
    <dbReference type="NCBI Taxonomy" id="272239"/>
    <lineage>
        <taxon>Bacteria</taxon>
        <taxon>Bacillati</taxon>
        <taxon>Actinomycetota</taxon>
        <taxon>Actinomycetes</taxon>
        <taxon>Micrococcales</taxon>
        <taxon>Microbacteriaceae</taxon>
        <taxon>Gulosibacter</taxon>
    </lineage>
</organism>
<evidence type="ECO:0000313" key="4">
    <source>
        <dbReference type="Proteomes" id="UP001597453"/>
    </source>
</evidence>
<dbReference type="Proteomes" id="UP001597453">
    <property type="component" value="Unassembled WGS sequence"/>
</dbReference>
<evidence type="ECO:0000256" key="1">
    <source>
        <dbReference type="ARBA" id="ARBA00022729"/>
    </source>
</evidence>
<dbReference type="Pfam" id="PF00497">
    <property type="entry name" value="SBP_bac_3"/>
    <property type="match status" value="1"/>
</dbReference>
<dbReference type="Gene3D" id="3.40.190.10">
    <property type="entry name" value="Periplasmic binding protein-like II"/>
    <property type="match status" value="2"/>
</dbReference>
<comment type="caution">
    <text evidence="3">The sequence shown here is derived from an EMBL/GenBank/DDBJ whole genome shotgun (WGS) entry which is preliminary data.</text>
</comment>
<dbReference type="EMBL" id="JBHUNF010000003">
    <property type="protein sequence ID" value="MFD2674697.1"/>
    <property type="molecule type" value="Genomic_DNA"/>
</dbReference>
<reference evidence="4" key="1">
    <citation type="journal article" date="2019" name="Int. J. Syst. Evol. Microbiol.">
        <title>The Global Catalogue of Microorganisms (GCM) 10K type strain sequencing project: providing services to taxonomists for standard genome sequencing and annotation.</title>
        <authorList>
            <consortium name="The Broad Institute Genomics Platform"/>
            <consortium name="The Broad Institute Genome Sequencing Center for Infectious Disease"/>
            <person name="Wu L."/>
            <person name="Ma J."/>
        </authorList>
    </citation>
    <scope>NUCLEOTIDE SEQUENCE [LARGE SCALE GENOMIC DNA]</scope>
    <source>
        <strain evidence="4">TISTR 1511</strain>
    </source>
</reference>
<gene>
    <name evidence="3" type="ORF">ACFSUQ_05200</name>
</gene>
<keyword evidence="1" id="KW-0732">Signal</keyword>
<dbReference type="InterPro" id="IPR001638">
    <property type="entry name" value="Solute-binding_3/MltF_N"/>
</dbReference>
<dbReference type="SMART" id="SM00062">
    <property type="entry name" value="PBPb"/>
    <property type="match status" value="1"/>
</dbReference>
<proteinExistence type="predicted"/>
<evidence type="ECO:0000259" key="2">
    <source>
        <dbReference type="SMART" id="SM00062"/>
    </source>
</evidence>
<protein>
    <submittedName>
        <fullName evidence="3">ABC transporter substrate-binding protein</fullName>
    </submittedName>
</protein>
<dbReference type="PANTHER" id="PTHR35936">
    <property type="entry name" value="MEMBRANE-BOUND LYTIC MUREIN TRANSGLYCOSYLASE F"/>
    <property type="match status" value="1"/>
</dbReference>
<dbReference type="RefSeq" id="WP_066055864.1">
    <property type="nucleotide sequence ID" value="NZ_JBHUNF010000003.1"/>
</dbReference>
<dbReference type="PANTHER" id="PTHR35936:SF17">
    <property type="entry name" value="ARGININE-BINDING EXTRACELLULAR PROTEIN ARTP"/>
    <property type="match status" value="1"/>
</dbReference>
<keyword evidence="4" id="KW-1185">Reference proteome</keyword>
<name>A0ABW5RL16_9MICO</name>
<dbReference type="PROSITE" id="PS51257">
    <property type="entry name" value="PROKAR_LIPOPROTEIN"/>
    <property type="match status" value="1"/>
</dbReference>
<dbReference type="CDD" id="cd01004">
    <property type="entry name" value="PBP2_MidA_like"/>
    <property type="match status" value="1"/>
</dbReference>
<evidence type="ECO:0000313" key="3">
    <source>
        <dbReference type="EMBL" id="MFD2674697.1"/>
    </source>
</evidence>
<sequence length="319" mass="34567">MSWIRRAGVLATTAALTVSLTGCGGQWLWEVEEQKHVDLADVQYWPVPGEERAKDVIEAIEPDADINAMVPDEYRGRAVKWTTSVGYPPMEMYASNGKDIIGVDAAISQAVMRRMGLEMSIENQEFNSQIPGIMSGRYDVVISSMTDNEERRQTTTFVDYVQAGNAFLVPKGNPDGVNEPMDLCGKTIAVVDAGSSAAVVEEFSKGCTEAGKPEYKILPFEGDQNVNLALKSGRADATVTDYPVAQWHASKPENNMTSVPIEGGESIWGIGLGNDDPEFAKAMQASLQSLIDDGTYAEILKAWDVENMAIDSATINGGE</sequence>
<accession>A0ABW5RL16</accession>
<dbReference type="SUPFAM" id="SSF53850">
    <property type="entry name" value="Periplasmic binding protein-like II"/>
    <property type="match status" value="1"/>
</dbReference>